<dbReference type="AlphaFoldDB" id="A0A5B8CGX5"/>
<dbReference type="GO" id="GO:0030976">
    <property type="term" value="F:thiamine pyrophosphate binding"/>
    <property type="evidence" value="ECO:0007669"/>
    <property type="project" value="InterPro"/>
</dbReference>
<dbReference type="CDD" id="cd07035">
    <property type="entry name" value="TPP_PYR_POX_like"/>
    <property type="match status" value="1"/>
</dbReference>
<dbReference type="InterPro" id="IPR012001">
    <property type="entry name" value="Thiamin_PyroP_enz_TPP-bd_dom"/>
</dbReference>
<dbReference type="InterPro" id="IPR012000">
    <property type="entry name" value="Thiamin_PyroP_enz_cen_dom"/>
</dbReference>
<dbReference type="InterPro" id="IPR029035">
    <property type="entry name" value="DHS-like_NAD/FAD-binding_dom"/>
</dbReference>
<dbReference type="GO" id="GO:0050660">
    <property type="term" value="F:flavin adenine dinucleotide binding"/>
    <property type="evidence" value="ECO:0007669"/>
    <property type="project" value="TreeGrafter"/>
</dbReference>
<evidence type="ECO:0000256" key="3">
    <source>
        <dbReference type="ARBA" id="ARBA00023052"/>
    </source>
</evidence>
<evidence type="ECO:0000256" key="2">
    <source>
        <dbReference type="ARBA" id="ARBA00007812"/>
    </source>
</evidence>
<reference evidence="8 9" key="1">
    <citation type="submission" date="2019-06" db="EMBL/GenBank/DDBJ databases">
        <title>Genome organization and adaptive potential of archetypical organophosphate degarding Sphingobium fuliginis ATCC 27551.</title>
        <authorList>
            <person name="Sarwar A."/>
            <person name="Parthasarathy S."/>
            <person name="Singh C."/>
            <person name="Siddavattam D."/>
        </authorList>
    </citation>
    <scope>NUCLEOTIDE SEQUENCE [LARGE SCALE GENOMIC DNA]</scope>
    <source>
        <strain evidence="8 9">ATCC 27551</strain>
    </source>
</reference>
<gene>
    <name evidence="8" type="ORF">FIL70_08480</name>
</gene>
<evidence type="ECO:0000259" key="6">
    <source>
        <dbReference type="Pfam" id="PF02775"/>
    </source>
</evidence>
<dbReference type="Proteomes" id="UP000311469">
    <property type="component" value="Chromosome cSF1"/>
</dbReference>
<evidence type="ECO:0000313" key="9">
    <source>
        <dbReference type="Proteomes" id="UP000311469"/>
    </source>
</evidence>
<sequence length="545" mass="58238">MASQSGGLPVHQAIARMLLANDVHTVFGLMGDANMFMIDYFIRECGGTFVAAAHEAGAATMALGFAASSGRIGVCSVTHGPAMVNTITAMAHGVKASLPMVVICGDTDTEDRYHTQNIAQREFAIAAGAGFEQLRSPRTVAEDVATAIRRAVAERRPIALNVPLEFDWRDADGFEPVKVKFPEARALVSSSDDIDNAVGIIAAAKRPIVVAGRGATSAEARNSILKLAERIEAPLATTLKGKDLFQGEAFNLGIFGTVSSPAAVDAIVESDCILAFGSSLNTKTVSAGSFLKGKRSIQVNLEPAEIAKNFRADVGLVGDPAQVADLIVHWLDEAEIPPSGFRSEELRDRLAQPEPLNPMDNGDGTVDYMRSLVELDRILPANRLIVTDVGRFMLKVWTTVHVDHPSAFVSTSDFGSIGLGMSHAIGAAFGAPDRPAVLFCGDGGFMHGGLAEFNTAVRHNADVIVVVCNDGCYGAEQVKFHYKNMDFGTIRFDWPDFVSTAVALGGEGVRVQSEADWSIAEQAIRARTKPLLIDVRFNPTRLPLF</sequence>
<dbReference type="InterPro" id="IPR045229">
    <property type="entry name" value="TPP_enz"/>
</dbReference>
<dbReference type="GO" id="GO:0000287">
    <property type="term" value="F:magnesium ion binding"/>
    <property type="evidence" value="ECO:0007669"/>
    <property type="project" value="InterPro"/>
</dbReference>
<proteinExistence type="inferred from homology"/>
<evidence type="ECO:0000256" key="4">
    <source>
        <dbReference type="RuleBase" id="RU362132"/>
    </source>
</evidence>
<dbReference type="SUPFAM" id="SSF52467">
    <property type="entry name" value="DHS-like NAD/FAD-binding domain"/>
    <property type="match status" value="1"/>
</dbReference>
<dbReference type="PANTHER" id="PTHR18968">
    <property type="entry name" value="THIAMINE PYROPHOSPHATE ENZYMES"/>
    <property type="match status" value="1"/>
</dbReference>
<dbReference type="Pfam" id="PF02776">
    <property type="entry name" value="TPP_enzyme_N"/>
    <property type="match status" value="1"/>
</dbReference>
<comment type="similarity">
    <text evidence="2 4">Belongs to the TPP enzyme family.</text>
</comment>
<dbReference type="RefSeq" id="WP_140042049.1">
    <property type="nucleotide sequence ID" value="NZ_CP041016.1"/>
</dbReference>
<accession>A0A5B8CGX5</accession>
<comment type="cofactor">
    <cofactor evidence="1">
        <name>thiamine diphosphate</name>
        <dbReference type="ChEBI" id="CHEBI:58937"/>
    </cofactor>
</comment>
<dbReference type="SUPFAM" id="SSF52518">
    <property type="entry name" value="Thiamin diphosphate-binding fold (THDP-binding)"/>
    <property type="match status" value="2"/>
</dbReference>
<evidence type="ECO:0000256" key="1">
    <source>
        <dbReference type="ARBA" id="ARBA00001964"/>
    </source>
</evidence>
<dbReference type="EMBL" id="CP041016">
    <property type="protein sequence ID" value="QDC37250.1"/>
    <property type="molecule type" value="Genomic_DNA"/>
</dbReference>
<dbReference type="CDD" id="cd00568">
    <property type="entry name" value="TPP_enzymes"/>
    <property type="match status" value="1"/>
</dbReference>
<evidence type="ECO:0000259" key="7">
    <source>
        <dbReference type="Pfam" id="PF02776"/>
    </source>
</evidence>
<dbReference type="InterPro" id="IPR000399">
    <property type="entry name" value="TPP-bd_CS"/>
</dbReference>
<dbReference type="KEGG" id="sufl:FIL70_08480"/>
<evidence type="ECO:0000313" key="8">
    <source>
        <dbReference type="EMBL" id="QDC37250.1"/>
    </source>
</evidence>
<feature type="domain" description="Thiamine pyrophosphate enzyme N-terminal TPP-binding" evidence="7">
    <location>
        <begin position="11"/>
        <end position="120"/>
    </location>
</feature>
<dbReference type="GO" id="GO:0009097">
    <property type="term" value="P:isoleucine biosynthetic process"/>
    <property type="evidence" value="ECO:0007669"/>
    <property type="project" value="TreeGrafter"/>
</dbReference>
<dbReference type="PANTHER" id="PTHR18968:SF13">
    <property type="entry name" value="ACETOLACTATE SYNTHASE CATALYTIC SUBUNIT, MITOCHONDRIAL"/>
    <property type="match status" value="1"/>
</dbReference>
<name>A0A5B8CGX5_SPHSA</name>
<feature type="domain" description="Thiamine pyrophosphate enzyme TPP-binding" evidence="6">
    <location>
        <begin position="388"/>
        <end position="535"/>
    </location>
</feature>
<feature type="domain" description="Thiamine pyrophosphate enzyme central" evidence="5">
    <location>
        <begin position="194"/>
        <end position="324"/>
    </location>
</feature>
<dbReference type="Pfam" id="PF02775">
    <property type="entry name" value="TPP_enzyme_C"/>
    <property type="match status" value="1"/>
</dbReference>
<dbReference type="GO" id="GO:0005948">
    <property type="term" value="C:acetolactate synthase complex"/>
    <property type="evidence" value="ECO:0007669"/>
    <property type="project" value="TreeGrafter"/>
</dbReference>
<dbReference type="InterPro" id="IPR011766">
    <property type="entry name" value="TPP_enzyme_TPP-bd"/>
</dbReference>
<dbReference type="Pfam" id="PF00205">
    <property type="entry name" value="TPP_enzyme_M"/>
    <property type="match status" value="1"/>
</dbReference>
<dbReference type="Gene3D" id="3.40.50.970">
    <property type="match status" value="2"/>
</dbReference>
<dbReference type="GO" id="GO:0009099">
    <property type="term" value="P:L-valine biosynthetic process"/>
    <property type="evidence" value="ECO:0007669"/>
    <property type="project" value="TreeGrafter"/>
</dbReference>
<protein>
    <submittedName>
        <fullName evidence="8">Thiamine pyrophosphate-binding protein</fullName>
    </submittedName>
</protein>
<evidence type="ECO:0000259" key="5">
    <source>
        <dbReference type="Pfam" id="PF00205"/>
    </source>
</evidence>
<keyword evidence="3 4" id="KW-0786">Thiamine pyrophosphate</keyword>
<dbReference type="GO" id="GO:0003984">
    <property type="term" value="F:acetolactate synthase activity"/>
    <property type="evidence" value="ECO:0007669"/>
    <property type="project" value="TreeGrafter"/>
</dbReference>
<dbReference type="Gene3D" id="3.40.50.1220">
    <property type="entry name" value="TPP-binding domain"/>
    <property type="match status" value="1"/>
</dbReference>
<dbReference type="PROSITE" id="PS00187">
    <property type="entry name" value="TPP_ENZYMES"/>
    <property type="match status" value="1"/>
</dbReference>
<organism evidence="8 9">
    <name type="scientific">Sphingobium fuliginis ATCC 27551</name>
    <dbReference type="NCBI Taxonomy" id="1208342"/>
    <lineage>
        <taxon>Bacteria</taxon>
        <taxon>Pseudomonadati</taxon>
        <taxon>Pseudomonadota</taxon>
        <taxon>Alphaproteobacteria</taxon>
        <taxon>Sphingomonadales</taxon>
        <taxon>Sphingomonadaceae</taxon>
        <taxon>Sphingobium</taxon>
    </lineage>
</organism>
<dbReference type="InterPro" id="IPR029061">
    <property type="entry name" value="THDP-binding"/>
</dbReference>